<keyword evidence="2" id="KW-1185">Reference proteome</keyword>
<proteinExistence type="predicted"/>
<name>A0ACC2JUL8_9PEZI</name>
<evidence type="ECO:0000313" key="1">
    <source>
        <dbReference type="EMBL" id="KAJ8131019.1"/>
    </source>
</evidence>
<gene>
    <name evidence="1" type="ORF">O1611_g2604</name>
</gene>
<protein>
    <submittedName>
        <fullName evidence="1">Uncharacterized protein</fullName>
    </submittedName>
</protein>
<dbReference type="Proteomes" id="UP001153332">
    <property type="component" value="Unassembled WGS sequence"/>
</dbReference>
<evidence type="ECO:0000313" key="2">
    <source>
        <dbReference type="Proteomes" id="UP001153332"/>
    </source>
</evidence>
<sequence length="367" mass="40843">MSRVAHGWWRRLRGSHSGGTSTYKQMHRPPASQPRDIELPVDSSIDDALSQENASTLLQSIDTIIKGSFTSPETGEDVHEAVFDVTWQIQQCIRDELESNPDLGPVLTVTGDSQHSWATTCREYVRTTWKEDGLGEQFLMDLEILLGRKFPSSEVQPSSRLRSMLCPIDEEAFEISRLVFEGTTNEISTLGQFLAWITASFRLPHAGQVACSSVDFRDTSHSEDSRSTFRISLRDLSGLDDRPGTCWKALFPSTILAYGFTVPIFPGTRGLRIPFEAMLGMADILYDVNLEGGEGKGAGIYFDGILYTLYPTAYVQESRAIQWHLKSKIEPLDGDQDRTVAPDSGGAPRWERIPDFETLQSATAILG</sequence>
<accession>A0ACC2JUL8</accession>
<comment type="caution">
    <text evidence="1">The sequence shown here is derived from an EMBL/GenBank/DDBJ whole genome shotgun (WGS) entry which is preliminary data.</text>
</comment>
<dbReference type="EMBL" id="JAPUUL010000374">
    <property type="protein sequence ID" value="KAJ8131019.1"/>
    <property type="molecule type" value="Genomic_DNA"/>
</dbReference>
<organism evidence="1 2">
    <name type="scientific">Lasiodiplodia mahajangana</name>
    <dbReference type="NCBI Taxonomy" id="1108764"/>
    <lineage>
        <taxon>Eukaryota</taxon>
        <taxon>Fungi</taxon>
        <taxon>Dikarya</taxon>
        <taxon>Ascomycota</taxon>
        <taxon>Pezizomycotina</taxon>
        <taxon>Dothideomycetes</taxon>
        <taxon>Dothideomycetes incertae sedis</taxon>
        <taxon>Botryosphaeriales</taxon>
        <taxon>Botryosphaeriaceae</taxon>
        <taxon>Lasiodiplodia</taxon>
    </lineage>
</organism>
<reference evidence="1" key="1">
    <citation type="submission" date="2022-12" db="EMBL/GenBank/DDBJ databases">
        <title>Genome Sequence of Lasiodiplodia mahajangana.</title>
        <authorList>
            <person name="Buettner E."/>
        </authorList>
    </citation>
    <scope>NUCLEOTIDE SEQUENCE</scope>
    <source>
        <strain evidence="1">VT137</strain>
    </source>
</reference>